<proteinExistence type="predicted"/>
<gene>
    <name evidence="1" type="ORF">CFP71_10110</name>
</gene>
<comment type="caution">
    <text evidence="1">The sequence shown here is derived from an EMBL/GenBank/DDBJ whole genome shotgun (WGS) entry which is preliminary data.</text>
</comment>
<evidence type="ECO:0000313" key="2">
    <source>
        <dbReference type="Proteomes" id="UP000215223"/>
    </source>
</evidence>
<keyword evidence="2" id="KW-1185">Reference proteome</keyword>
<reference evidence="1 2" key="1">
    <citation type="submission" date="2017-07" db="EMBL/GenBank/DDBJ databases">
        <title>Amycolatopsis thailandensis Genome sequencing and assembly.</title>
        <authorList>
            <person name="Kaur N."/>
            <person name="Mayilraj S."/>
        </authorList>
    </citation>
    <scope>NUCLEOTIDE SEQUENCE [LARGE SCALE GENOMIC DNA]</scope>
    <source>
        <strain evidence="1 2">JCM 16380</strain>
    </source>
</reference>
<organism evidence="1 2">
    <name type="scientific">Amycolatopsis thailandensis</name>
    <dbReference type="NCBI Taxonomy" id="589330"/>
    <lineage>
        <taxon>Bacteria</taxon>
        <taxon>Bacillati</taxon>
        <taxon>Actinomycetota</taxon>
        <taxon>Actinomycetes</taxon>
        <taxon>Pseudonocardiales</taxon>
        <taxon>Pseudonocardiaceae</taxon>
        <taxon>Amycolatopsis</taxon>
    </lineage>
</organism>
<dbReference type="Proteomes" id="UP000215223">
    <property type="component" value="Unassembled WGS sequence"/>
</dbReference>
<accession>A0A229SE21</accession>
<protein>
    <submittedName>
        <fullName evidence="1">Uncharacterized protein</fullName>
    </submittedName>
</protein>
<evidence type="ECO:0000313" key="1">
    <source>
        <dbReference type="EMBL" id="OXM57080.1"/>
    </source>
</evidence>
<dbReference type="AlphaFoldDB" id="A0A229SE21"/>
<dbReference type="RefSeq" id="WP_093933576.1">
    <property type="nucleotide sequence ID" value="NZ_NMQT01000031.1"/>
</dbReference>
<name>A0A229SE21_9PSEU</name>
<dbReference type="EMBL" id="NMQT01000031">
    <property type="protein sequence ID" value="OXM57080.1"/>
    <property type="molecule type" value="Genomic_DNA"/>
</dbReference>
<sequence length="87" mass="9143">MANSEEASNFDALAATVKKALDGLGDAKAHINVPVGHASKALGKSERERKERIKSAASDALKDIEKAAGSVMKIVLELKGAASDRRK</sequence>